<keyword evidence="2" id="KW-0732">Signal</keyword>
<dbReference type="Pfam" id="PF12836">
    <property type="entry name" value="HHH_3"/>
    <property type="match status" value="1"/>
</dbReference>
<dbReference type="PANTHER" id="PTHR21180">
    <property type="entry name" value="ENDONUCLEASE/EXONUCLEASE/PHOSPHATASE FAMILY DOMAIN-CONTAINING PROTEIN 1"/>
    <property type="match status" value="1"/>
</dbReference>
<dbReference type="RefSeq" id="WP_064010350.1">
    <property type="nucleotide sequence ID" value="NZ_LUUG01000115.1"/>
</dbReference>
<organism evidence="3 4">
    <name type="scientific">Methylomonas methanica</name>
    <dbReference type="NCBI Taxonomy" id="421"/>
    <lineage>
        <taxon>Bacteria</taxon>
        <taxon>Pseudomonadati</taxon>
        <taxon>Pseudomonadota</taxon>
        <taxon>Gammaproteobacteria</taxon>
        <taxon>Methylococcales</taxon>
        <taxon>Methylococcaceae</taxon>
        <taxon>Methylomonas</taxon>
    </lineage>
</organism>
<accession>A0A177LWY6</accession>
<feature type="signal peptide" evidence="2">
    <location>
        <begin position="1"/>
        <end position="17"/>
    </location>
</feature>
<dbReference type="GO" id="GO:0015628">
    <property type="term" value="P:protein secretion by the type II secretion system"/>
    <property type="evidence" value="ECO:0007669"/>
    <property type="project" value="TreeGrafter"/>
</dbReference>
<dbReference type="Proteomes" id="UP000078090">
    <property type="component" value="Unassembled WGS sequence"/>
</dbReference>
<dbReference type="SUPFAM" id="SSF47781">
    <property type="entry name" value="RuvA domain 2-like"/>
    <property type="match status" value="1"/>
</dbReference>
<name>A0A177LWY6_METMH</name>
<dbReference type="AlphaFoldDB" id="A0A177LWY6"/>
<evidence type="ECO:0000313" key="4">
    <source>
        <dbReference type="Proteomes" id="UP000078090"/>
    </source>
</evidence>
<dbReference type="Gene3D" id="1.10.150.280">
    <property type="entry name" value="AF1531-like domain"/>
    <property type="match status" value="1"/>
</dbReference>
<feature type="compositionally biased region" description="Basic and acidic residues" evidence="1">
    <location>
        <begin position="90"/>
        <end position="108"/>
    </location>
</feature>
<protein>
    <submittedName>
        <fullName evidence="3">Competence protein ComEA</fullName>
    </submittedName>
</protein>
<dbReference type="PANTHER" id="PTHR21180:SF32">
    <property type="entry name" value="ENDONUCLEASE_EXONUCLEASE_PHOSPHATASE FAMILY DOMAIN-CONTAINING PROTEIN 1"/>
    <property type="match status" value="1"/>
</dbReference>
<dbReference type="InterPro" id="IPR051675">
    <property type="entry name" value="Endo/Exo/Phosphatase_dom_1"/>
</dbReference>
<proteinExistence type="predicted"/>
<dbReference type="EMBL" id="LUUG01000115">
    <property type="protein sequence ID" value="OAH97860.1"/>
    <property type="molecule type" value="Genomic_DNA"/>
</dbReference>
<dbReference type="NCBIfam" id="TIGR00426">
    <property type="entry name" value="competence protein ComEA helix-hairpin-helix repeat region"/>
    <property type="match status" value="1"/>
</dbReference>
<evidence type="ECO:0000313" key="3">
    <source>
        <dbReference type="EMBL" id="OAH97860.1"/>
    </source>
</evidence>
<evidence type="ECO:0000256" key="1">
    <source>
        <dbReference type="SAM" id="MobiDB-lite"/>
    </source>
</evidence>
<sequence length="108" mass="12002">MKKLFVLFMLYSFAVFAEPININQADAETISKALTGIGPKKAEAVVQYRKEHGDFKTLKDLENVSGIGEKTVQQNEKNILFGDSAPAAAEKIDKPEKPEKPQEPKKPK</sequence>
<gene>
    <name evidence="3" type="ORF">A1332_21075</name>
</gene>
<dbReference type="InterPro" id="IPR010994">
    <property type="entry name" value="RuvA_2-like"/>
</dbReference>
<dbReference type="GO" id="GO:0015627">
    <property type="term" value="C:type II protein secretion system complex"/>
    <property type="evidence" value="ECO:0007669"/>
    <property type="project" value="TreeGrafter"/>
</dbReference>
<evidence type="ECO:0000256" key="2">
    <source>
        <dbReference type="SAM" id="SignalP"/>
    </source>
</evidence>
<reference evidence="3 4" key="1">
    <citation type="submission" date="2016-03" db="EMBL/GenBank/DDBJ databases">
        <authorList>
            <person name="Ploux O."/>
        </authorList>
    </citation>
    <scope>NUCLEOTIDE SEQUENCE [LARGE SCALE GENOMIC DNA]</scope>
    <source>
        <strain evidence="3 4">R-45363</strain>
    </source>
</reference>
<dbReference type="OrthoDB" id="7510573at2"/>
<comment type="caution">
    <text evidence="3">The sequence shown here is derived from an EMBL/GenBank/DDBJ whole genome shotgun (WGS) entry which is preliminary data.</text>
</comment>
<feature type="region of interest" description="Disordered" evidence="1">
    <location>
        <begin position="83"/>
        <end position="108"/>
    </location>
</feature>
<feature type="chain" id="PRO_5008067372" evidence="2">
    <location>
        <begin position="18"/>
        <end position="108"/>
    </location>
</feature>
<dbReference type="InterPro" id="IPR004509">
    <property type="entry name" value="Competence_ComEA_HhH"/>
</dbReference>